<sequence length="104" mass="11669">MSILKENAIIQHLSSTTQLASHPNILPHLLSLNSFLDKLTEIFGDKFEEQNAKKALDACKQGNRTIGEYESLFSSLVYAVDLTKQSQCNKYWSGLNIKILEVAL</sequence>
<dbReference type="EMBL" id="AVOT02000002">
    <property type="protein sequence ID" value="MBW0460304.1"/>
    <property type="molecule type" value="Genomic_DNA"/>
</dbReference>
<reference evidence="2" key="1">
    <citation type="submission" date="2021-03" db="EMBL/GenBank/DDBJ databases">
        <title>Draft genome sequence of rust myrtle Austropuccinia psidii MF-1, a brazilian biotype.</title>
        <authorList>
            <person name="Quecine M.C."/>
            <person name="Pachon D.M.R."/>
            <person name="Bonatelli M.L."/>
            <person name="Correr F.H."/>
            <person name="Franceschini L.M."/>
            <person name="Leite T.F."/>
            <person name="Margarido G.R.A."/>
            <person name="Almeida C.A."/>
            <person name="Ferrarezi J.A."/>
            <person name="Labate C.A."/>
        </authorList>
    </citation>
    <scope>NUCLEOTIDE SEQUENCE</scope>
    <source>
        <strain evidence="2">MF-1</strain>
    </source>
</reference>
<comment type="caution">
    <text evidence="2">The sequence shown here is derived from an EMBL/GenBank/DDBJ whole genome shotgun (WGS) entry which is preliminary data.</text>
</comment>
<gene>
    <name evidence="2" type="ORF">O181_000019</name>
</gene>
<name>A0A9Q3B7V7_9BASI</name>
<feature type="domain" description="Retrotransposon gag" evidence="1">
    <location>
        <begin position="37"/>
        <end position="96"/>
    </location>
</feature>
<dbReference type="InterPro" id="IPR005162">
    <property type="entry name" value="Retrotrans_gag_dom"/>
</dbReference>
<proteinExistence type="predicted"/>
<dbReference type="OrthoDB" id="2516739at2759"/>
<organism evidence="2 3">
    <name type="scientific">Austropuccinia psidii MF-1</name>
    <dbReference type="NCBI Taxonomy" id="1389203"/>
    <lineage>
        <taxon>Eukaryota</taxon>
        <taxon>Fungi</taxon>
        <taxon>Dikarya</taxon>
        <taxon>Basidiomycota</taxon>
        <taxon>Pucciniomycotina</taxon>
        <taxon>Pucciniomycetes</taxon>
        <taxon>Pucciniales</taxon>
        <taxon>Sphaerophragmiaceae</taxon>
        <taxon>Austropuccinia</taxon>
    </lineage>
</organism>
<protein>
    <recommendedName>
        <fullName evidence="1">Retrotransposon gag domain-containing protein</fullName>
    </recommendedName>
</protein>
<evidence type="ECO:0000313" key="3">
    <source>
        <dbReference type="Proteomes" id="UP000765509"/>
    </source>
</evidence>
<dbReference type="Pfam" id="PF03732">
    <property type="entry name" value="Retrotrans_gag"/>
    <property type="match status" value="1"/>
</dbReference>
<evidence type="ECO:0000313" key="2">
    <source>
        <dbReference type="EMBL" id="MBW0460304.1"/>
    </source>
</evidence>
<evidence type="ECO:0000259" key="1">
    <source>
        <dbReference type="Pfam" id="PF03732"/>
    </source>
</evidence>
<dbReference type="AlphaFoldDB" id="A0A9Q3B7V7"/>
<accession>A0A9Q3B7V7</accession>
<dbReference type="Proteomes" id="UP000765509">
    <property type="component" value="Unassembled WGS sequence"/>
</dbReference>
<keyword evidence="3" id="KW-1185">Reference proteome</keyword>